<reference evidence="1 2" key="1">
    <citation type="journal article" date="2019" name="ACS Chem. Biol.">
        <title>Identification and Mobilization of a Cryptic Antibiotic Biosynthesis Gene Locus from a Human-Pathogenic Nocardia Isolate.</title>
        <authorList>
            <person name="Herisse M."/>
            <person name="Ishida K."/>
            <person name="Porter J.L."/>
            <person name="Howden B."/>
            <person name="Hertweck C."/>
            <person name="Stinear T.P."/>
            <person name="Pidot S.J."/>
        </authorList>
    </citation>
    <scope>NUCLEOTIDE SEQUENCE [LARGE SCALE GENOMIC DNA]</scope>
    <source>
        <strain evidence="1 2">AUSMDU00024985</strain>
    </source>
</reference>
<evidence type="ECO:0000313" key="2">
    <source>
        <dbReference type="Proteomes" id="UP000501705"/>
    </source>
</evidence>
<proteinExistence type="predicted"/>
<evidence type="ECO:0000313" key="1">
    <source>
        <dbReference type="EMBL" id="QIS02212.1"/>
    </source>
</evidence>
<sequence length="128" mass="14576">MIYPRRGSAGRVARLANVARESWMQDWPIEVADPRRLGEFVELLNANKADWELSFWLLDLVLESAEGGLPERIEPLVDTLVAVWAATRAPGIAHRLEYWALPDACDPEEMFAVTPLVREVRRRIGHDT</sequence>
<organism evidence="1 2">
    <name type="scientific">Nocardia brasiliensis</name>
    <dbReference type="NCBI Taxonomy" id="37326"/>
    <lineage>
        <taxon>Bacteria</taxon>
        <taxon>Bacillati</taxon>
        <taxon>Actinomycetota</taxon>
        <taxon>Actinomycetes</taxon>
        <taxon>Mycobacteriales</taxon>
        <taxon>Nocardiaceae</taxon>
        <taxon>Nocardia</taxon>
    </lineage>
</organism>
<dbReference type="EMBL" id="CP046171">
    <property type="protein sequence ID" value="QIS02212.1"/>
    <property type="molecule type" value="Genomic_DNA"/>
</dbReference>
<accession>A0A6G9XMN8</accession>
<dbReference type="Proteomes" id="UP000501705">
    <property type="component" value="Chromosome"/>
</dbReference>
<dbReference type="AlphaFoldDB" id="A0A6G9XMN8"/>
<name>A0A6G9XMN8_NOCBR</name>
<protein>
    <submittedName>
        <fullName evidence="1">Uncharacterized protein</fullName>
    </submittedName>
</protein>
<gene>
    <name evidence="1" type="ORF">F5X71_07690</name>
</gene>
<dbReference type="RefSeq" id="WP_167461315.1">
    <property type="nucleotide sequence ID" value="NZ_CP046171.1"/>
</dbReference>